<dbReference type="EMBL" id="UINC01177454">
    <property type="protein sequence ID" value="SVD85105.1"/>
    <property type="molecule type" value="Genomic_DNA"/>
</dbReference>
<organism evidence="2">
    <name type="scientific">marine metagenome</name>
    <dbReference type="NCBI Taxonomy" id="408172"/>
    <lineage>
        <taxon>unclassified sequences</taxon>
        <taxon>metagenomes</taxon>
        <taxon>ecological metagenomes</taxon>
    </lineage>
</organism>
<dbReference type="AlphaFoldDB" id="A0A382YQF2"/>
<protein>
    <submittedName>
        <fullName evidence="2">Uncharacterized protein</fullName>
    </submittedName>
</protein>
<gene>
    <name evidence="2" type="ORF">METZ01_LOCUS437959</name>
</gene>
<proteinExistence type="predicted"/>
<evidence type="ECO:0000256" key="1">
    <source>
        <dbReference type="SAM" id="MobiDB-lite"/>
    </source>
</evidence>
<evidence type="ECO:0000313" key="2">
    <source>
        <dbReference type="EMBL" id="SVD85105.1"/>
    </source>
</evidence>
<name>A0A382YQF2_9ZZZZ</name>
<reference evidence="2" key="1">
    <citation type="submission" date="2018-05" db="EMBL/GenBank/DDBJ databases">
        <authorList>
            <person name="Lanie J.A."/>
            <person name="Ng W.-L."/>
            <person name="Kazmierczak K.M."/>
            <person name="Andrzejewski T.M."/>
            <person name="Davidsen T.M."/>
            <person name="Wayne K.J."/>
            <person name="Tettelin H."/>
            <person name="Glass J.I."/>
            <person name="Rusch D."/>
            <person name="Podicherti R."/>
            <person name="Tsui H.-C.T."/>
            <person name="Winkler M.E."/>
        </authorList>
    </citation>
    <scope>NUCLEOTIDE SEQUENCE</scope>
</reference>
<feature type="region of interest" description="Disordered" evidence="1">
    <location>
        <begin position="99"/>
        <end position="118"/>
    </location>
</feature>
<sequence>MYRRQMNKVGRDGKEKWVIRNNGGIYFTYSEAQKKYKLTRPRFQRAIDDLIDKGFIEINHHGGGMMKDPSTYSISEKWDNYGTDKFKVAPRKRDTRKLGFASGDWEEKTGKKRKKNQI</sequence>
<accession>A0A382YQF2</accession>